<accession>A0ACC0NPL8</accession>
<reference evidence="1" key="1">
    <citation type="submission" date="2022-02" db="EMBL/GenBank/DDBJ databases">
        <title>Plant Genome Project.</title>
        <authorList>
            <person name="Zhang R.-G."/>
        </authorList>
    </citation>
    <scope>NUCLEOTIDE SEQUENCE</scope>
    <source>
        <strain evidence="1">AT1</strain>
    </source>
</reference>
<dbReference type="Proteomes" id="UP001062846">
    <property type="component" value="Chromosome 5"/>
</dbReference>
<sequence>MTTEEPELAEIEGPSKKPRKSWRQAEEDVLLKVMINELSEKWKWPAENGFRPGFFTHCEVELAKVLPNANIKANPHIDSKVRYWKKTYQKILDITGLSGMSWDHTNKRIVVDDPTMWAEYEKAYPNKAKGMNMKPFPMFDDWVVLFGKDRATGEGAEDPEQMAMPDVFGGPDDVYMPHFGLEFDGSFLNETPSTPTLTPTRPNPTPPASTPPTSTPHRSLPTATPRPTSAPANPAAKKGRKRTRIGEEEDSMHANMNMFLKDSSSYMGEMVNSMAYEKDLSNRRENVQTELGKLNITLIQKFKLSVVICQEEQRVDNFYGCKEEERQKYVEAILNGEI</sequence>
<keyword evidence="2" id="KW-1185">Reference proteome</keyword>
<name>A0ACC0NPL8_RHOML</name>
<comment type="caution">
    <text evidence="1">The sequence shown here is derived from an EMBL/GenBank/DDBJ whole genome shotgun (WGS) entry which is preliminary data.</text>
</comment>
<gene>
    <name evidence="1" type="ORF">RHMOL_Rhmol05G0128000</name>
</gene>
<dbReference type="EMBL" id="CM046392">
    <property type="protein sequence ID" value="KAI8554839.1"/>
    <property type="molecule type" value="Genomic_DNA"/>
</dbReference>
<protein>
    <submittedName>
        <fullName evidence="1">Uncharacterized protein</fullName>
    </submittedName>
</protein>
<evidence type="ECO:0000313" key="2">
    <source>
        <dbReference type="Proteomes" id="UP001062846"/>
    </source>
</evidence>
<proteinExistence type="predicted"/>
<evidence type="ECO:0000313" key="1">
    <source>
        <dbReference type="EMBL" id="KAI8554839.1"/>
    </source>
</evidence>
<organism evidence="1 2">
    <name type="scientific">Rhododendron molle</name>
    <name type="common">Chinese azalea</name>
    <name type="synonym">Azalea mollis</name>
    <dbReference type="NCBI Taxonomy" id="49168"/>
    <lineage>
        <taxon>Eukaryota</taxon>
        <taxon>Viridiplantae</taxon>
        <taxon>Streptophyta</taxon>
        <taxon>Embryophyta</taxon>
        <taxon>Tracheophyta</taxon>
        <taxon>Spermatophyta</taxon>
        <taxon>Magnoliopsida</taxon>
        <taxon>eudicotyledons</taxon>
        <taxon>Gunneridae</taxon>
        <taxon>Pentapetalae</taxon>
        <taxon>asterids</taxon>
        <taxon>Ericales</taxon>
        <taxon>Ericaceae</taxon>
        <taxon>Ericoideae</taxon>
        <taxon>Rhodoreae</taxon>
        <taxon>Rhododendron</taxon>
    </lineage>
</organism>